<dbReference type="AlphaFoldDB" id="A0A3P1WXE3"/>
<comment type="caution">
    <text evidence="3">The sequence shown here is derived from an EMBL/GenBank/DDBJ whole genome shotgun (WGS) entry which is preliminary data.</text>
</comment>
<dbReference type="Proteomes" id="UP000280935">
    <property type="component" value="Unassembled WGS sequence"/>
</dbReference>
<keyword evidence="2" id="KW-0472">Membrane</keyword>
<dbReference type="RefSeq" id="WP_125227285.1">
    <property type="nucleotide sequence ID" value="NZ_RQYT01000006.1"/>
</dbReference>
<proteinExistence type="predicted"/>
<name>A0A3P1WXE3_9ACTN</name>
<feature type="transmembrane region" description="Helical" evidence="2">
    <location>
        <begin position="48"/>
        <end position="68"/>
    </location>
</feature>
<accession>A0A3P1WXE3</accession>
<dbReference type="EMBL" id="RQYT01000006">
    <property type="protein sequence ID" value="RRD50427.1"/>
    <property type="molecule type" value="Genomic_DNA"/>
</dbReference>
<feature type="compositionally biased region" description="Low complexity" evidence="1">
    <location>
        <begin position="76"/>
        <end position="88"/>
    </location>
</feature>
<feature type="region of interest" description="Disordered" evidence="1">
    <location>
        <begin position="72"/>
        <end position="99"/>
    </location>
</feature>
<evidence type="ECO:0000256" key="1">
    <source>
        <dbReference type="SAM" id="MobiDB-lite"/>
    </source>
</evidence>
<feature type="compositionally biased region" description="Pro residues" evidence="1">
    <location>
        <begin position="1"/>
        <end position="11"/>
    </location>
</feature>
<organism evidence="3 4">
    <name type="scientific">Arachnia propionica</name>
    <dbReference type="NCBI Taxonomy" id="1750"/>
    <lineage>
        <taxon>Bacteria</taxon>
        <taxon>Bacillati</taxon>
        <taxon>Actinomycetota</taxon>
        <taxon>Actinomycetes</taxon>
        <taxon>Propionibacteriales</taxon>
        <taxon>Propionibacteriaceae</taxon>
        <taxon>Arachnia</taxon>
    </lineage>
</organism>
<keyword evidence="2" id="KW-1133">Transmembrane helix</keyword>
<evidence type="ECO:0000256" key="2">
    <source>
        <dbReference type="SAM" id="Phobius"/>
    </source>
</evidence>
<protein>
    <submittedName>
        <fullName evidence="3">Uncharacterized protein</fullName>
    </submittedName>
</protein>
<evidence type="ECO:0000313" key="3">
    <source>
        <dbReference type="EMBL" id="RRD50427.1"/>
    </source>
</evidence>
<evidence type="ECO:0000313" key="4">
    <source>
        <dbReference type="Proteomes" id="UP000280935"/>
    </source>
</evidence>
<feature type="region of interest" description="Disordered" evidence="1">
    <location>
        <begin position="1"/>
        <end position="41"/>
    </location>
</feature>
<dbReference type="OrthoDB" id="3730020at2"/>
<reference evidence="3 4" key="1">
    <citation type="submission" date="2018-11" db="EMBL/GenBank/DDBJ databases">
        <title>Genomes From Bacteria Associated with the Canine Oral Cavity: a Test Case for Automated Genome-Based Taxonomic Assignment.</title>
        <authorList>
            <person name="Coil D.A."/>
            <person name="Jospin G."/>
            <person name="Darling A.E."/>
            <person name="Wallis C."/>
            <person name="Davis I.J."/>
            <person name="Harris S."/>
            <person name="Eisen J.A."/>
            <person name="Holcombe L.J."/>
            <person name="O'Flynn C."/>
        </authorList>
    </citation>
    <scope>NUCLEOTIDE SEQUENCE [LARGE SCALE GENOMIC DNA]</scope>
    <source>
        <strain evidence="3 4">OH2822_COT-296</strain>
    </source>
</reference>
<keyword evidence="2" id="KW-0812">Transmembrane</keyword>
<sequence length="197" mass="20941">MSTPQWQPPRPNGRDPRVPFGAPQQPQQYPPPQLEDYQEPPSSLGRTLLLVIGGLALVGLVLLGLQFFGTPREESGAATPSRPAPSAAEESLGRSGSSIPFDSYGKGTFEVVSHTWGEGTLDVEVRVTLTEGQGTYSAYVFNNETMVNSDVIDAETIHVSAGETKTAKWRFLTNRADSTVVLATSAGTPVTALPVSG</sequence>
<gene>
    <name evidence="3" type="ORF">EII35_04555</name>
</gene>